<dbReference type="AlphaFoldDB" id="A0A6L9UIK9"/>
<dbReference type="RefSeq" id="WP_163993689.1">
    <property type="nucleotide sequence ID" value="NZ_WUEY01000030.1"/>
</dbReference>
<dbReference type="GO" id="GO:0016887">
    <property type="term" value="F:ATP hydrolysis activity"/>
    <property type="evidence" value="ECO:0007669"/>
    <property type="project" value="InterPro"/>
</dbReference>
<evidence type="ECO:0000256" key="4">
    <source>
        <dbReference type="ARBA" id="ARBA00022840"/>
    </source>
</evidence>
<dbReference type="SMART" id="SM00382">
    <property type="entry name" value="AAA"/>
    <property type="match status" value="1"/>
</dbReference>
<feature type="domain" description="ABC transporter" evidence="5">
    <location>
        <begin position="6"/>
        <end position="244"/>
    </location>
</feature>
<evidence type="ECO:0000256" key="3">
    <source>
        <dbReference type="ARBA" id="ARBA00022741"/>
    </source>
</evidence>
<dbReference type="EMBL" id="WUEY01000030">
    <property type="protein sequence ID" value="NEI74428.1"/>
    <property type="molecule type" value="Genomic_DNA"/>
</dbReference>
<organism evidence="6 7">
    <name type="scientific">Rhizobium lusitanum</name>
    <dbReference type="NCBI Taxonomy" id="293958"/>
    <lineage>
        <taxon>Bacteria</taxon>
        <taxon>Pseudomonadati</taxon>
        <taxon>Pseudomonadota</taxon>
        <taxon>Alphaproteobacteria</taxon>
        <taxon>Hyphomicrobiales</taxon>
        <taxon>Rhizobiaceae</taxon>
        <taxon>Rhizobium/Agrobacterium group</taxon>
        <taxon>Rhizobium</taxon>
    </lineage>
</organism>
<evidence type="ECO:0000256" key="1">
    <source>
        <dbReference type="ARBA" id="ARBA00005417"/>
    </source>
</evidence>
<evidence type="ECO:0000256" key="2">
    <source>
        <dbReference type="ARBA" id="ARBA00022448"/>
    </source>
</evidence>
<dbReference type="Proteomes" id="UP000483035">
    <property type="component" value="Unassembled WGS sequence"/>
</dbReference>
<keyword evidence="3" id="KW-0547">Nucleotide-binding</keyword>
<evidence type="ECO:0000259" key="5">
    <source>
        <dbReference type="PROSITE" id="PS50893"/>
    </source>
</evidence>
<dbReference type="InterPro" id="IPR017871">
    <property type="entry name" value="ABC_transporter-like_CS"/>
</dbReference>
<dbReference type="GO" id="GO:0005524">
    <property type="term" value="F:ATP binding"/>
    <property type="evidence" value="ECO:0007669"/>
    <property type="project" value="UniProtKB-KW"/>
</dbReference>
<dbReference type="InterPro" id="IPR050319">
    <property type="entry name" value="ABC_transp_ATP-bind"/>
</dbReference>
<evidence type="ECO:0000313" key="6">
    <source>
        <dbReference type="EMBL" id="NEI74428.1"/>
    </source>
</evidence>
<dbReference type="GO" id="GO:0055085">
    <property type="term" value="P:transmembrane transport"/>
    <property type="evidence" value="ECO:0007669"/>
    <property type="project" value="UniProtKB-ARBA"/>
</dbReference>
<name>A0A6L9UIK9_9HYPH</name>
<dbReference type="InterPro" id="IPR003593">
    <property type="entry name" value="AAA+_ATPase"/>
</dbReference>
<dbReference type="CDD" id="cd03257">
    <property type="entry name" value="ABC_NikE_OppD_transporters"/>
    <property type="match status" value="1"/>
</dbReference>
<keyword evidence="4 6" id="KW-0067">ATP-binding</keyword>
<dbReference type="Gene3D" id="3.40.50.300">
    <property type="entry name" value="P-loop containing nucleotide triphosphate hydrolases"/>
    <property type="match status" value="1"/>
</dbReference>
<dbReference type="PROSITE" id="PS00211">
    <property type="entry name" value="ABC_TRANSPORTER_1"/>
    <property type="match status" value="1"/>
</dbReference>
<dbReference type="PANTHER" id="PTHR43776">
    <property type="entry name" value="TRANSPORT ATP-BINDING PROTEIN"/>
    <property type="match status" value="1"/>
</dbReference>
<comment type="similarity">
    <text evidence="1">Belongs to the ABC transporter superfamily.</text>
</comment>
<reference evidence="6 7" key="1">
    <citation type="submission" date="2019-12" db="EMBL/GenBank/DDBJ databases">
        <title>Rhizobium genotypes associated with high levels of biological nitrogen fixation by grain legumes in a temperate-maritime cropping system.</title>
        <authorList>
            <person name="Maluk M."/>
            <person name="Francesc Ferrando Molina F."/>
            <person name="Lopez Del Egido L."/>
            <person name="Lafos M."/>
            <person name="Langarica-Fuentes A."/>
            <person name="Gebre Yohannes G."/>
            <person name="Young M.W."/>
            <person name="Martin P."/>
            <person name="Gantlett R."/>
            <person name="Kenicer G."/>
            <person name="Hawes C."/>
            <person name="Begg G.S."/>
            <person name="Quilliam R.S."/>
            <person name="Squire G.R."/>
            <person name="Poole P.S."/>
            <person name="Young P.W."/>
            <person name="Iannetta P.M."/>
            <person name="James E.K."/>
        </authorList>
    </citation>
    <scope>NUCLEOTIDE SEQUENCE [LARGE SCALE GENOMIC DNA]</scope>
    <source>
        <strain evidence="6 7">JHI1118</strain>
    </source>
</reference>
<keyword evidence="2" id="KW-0813">Transport</keyword>
<proteinExistence type="inferred from homology"/>
<accession>A0A6L9UIK9</accession>
<dbReference type="Pfam" id="PF00005">
    <property type="entry name" value="ABC_tran"/>
    <property type="match status" value="1"/>
</dbReference>
<comment type="caution">
    <text evidence="6">The sequence shown here is derived from an EMBL/GenBank/DDBJ whole genome shotgun (WGS) entry which is preliminary data.</text>
</comment>
<dbReference type="InterPro" id="IPR003439">
    <property type="entry name" value="ABC_transporter-like_ATP-bd"/>
</dbReference>
<dbReference type="InterPro" id="IPR027417">
    <property type="entry name" value="P-loop_NTPase"/>
</dbReference>
<evidence type="ECO:0000313" key="7">
    <source>
        <dbReference type="Proteomes" id="UP000483035"/>
    </source>
</evidence>
<dbReference type="PROSITE" id="PS50893">
    <property type="entry name" value="ABC_TRANSPORTER_2"/>
    <property type="match status" value="1"/>
</dbReference>
<gene>
    <name evidence="6" type="ORF">GR212_33285</name>
</gene>
<protein>
    <submittedName>
        <fullName evidence="6">ATP-binding cassette domain-containing protein</fullName>
    </submittedName>
</protein>
<sequence>MTRNELVVEGVSVTFPGGMQALRNVDLRVGAGEIVGLVGESGSGKSTLGRVVVGLQQSYSGLLQFGGETIHPRRTRQQRCAIQMVFQDPYASLDPRMTVWQLLHELMSVHGIGSGREDRRQRCEDLLRRVHLPLTMLDNRPATMSGGQRQRVAIARALAIDPQFLVADEATAALDVSVQAGIINLFADLRAMMGLSQLFISHNLAVVRSLCDRVAVIYRGEIVEMASTEAIFDAPQHDYTRQLLAAAPDLP</sequence>
<dbReference type="SUPFAM" id="SSF52540">
    <property type="entry name" value="P-loop containing nucleoside triphosphate hydrolases"/>
    <property type="match status" value="1"/>
</dbReference>